<evidence type="ECO:0000256" key="6">
    <source>
        <dbReference type="SAM" id="MobiDB-lite"/>
    </source>
</evidence>
<dbReference type="PANTHER" id="PTHR13806">
    <property type="entry name" value="FLOTILLIN-RELATED"/>
    <property type="match status" value="1"/>
</dbReference>
<proteinExistence type="inferred from homology"/>
<dbReference type="Pfam" id="PF01145">
    <property type="entry name" value="Band_7"/>
    <property type="match status" value="1"/>
</dbReference>
<comment type="caution">
    <text evidence="8">The sequence shown here is derived from an EMBL/GenBank/DDBJ whole genome shotgun (WGS) entry which is preliminary data.</text>
</comment>
<feature type="region of interest" description="Disordered" evidence="6">
    <location>
        <begin position="182"/>
        <end position="211"/>
    </location>
</feature>
<comment type="subcellular location">
    <subcellularLocation>
        <location evidence="2">Cell membrane</location>
    </subcellularLocation>
    <subcellularLocation>
        <location evidence="1">Membrane</location>
        <topology evidence="1">Single-pass membrane protein</topology>
    </subcellularLocation>
</comment>
<keyword evidence="5" id="KW-0472">Membrane</keyword>
<sequence>MWPLIQQYSYLDLTPLTTNVPLKSALSKQNIRVNVPSKFTFGIGTTEELMNNAAIRILGLSPSAIEEMAQEIILGQLRATIATMDIEQINADRDTFSQKVMENIESELKKIGLRLINVNIADITDESGYLKALGEKAAAEAINRAKVQVAQQNRDGETGSANAKQEERVNVADANARAVTGENKAMVVEANSNADRREAEADADRRGDAAEAVQKAAAQEAGYKAEQQAEIARAERERATQQADVVVPAEIAKSKQIIDAEAQKAQMVLDGQGKGEAIKAELSGQAEGIYEQMAKKADGFKAIVAAACDDPDKAATLMIVEQLPKIVEAQSQAISHIQFDKIVVMDTANGDNSTTANWLSSITKILPPLHEFANMAGIELPDTLGKVLKPEQLQKMLAEKQTASTSVEDKKD</sequence>
<dbReference type="InterPro" id="IPR001107">
    <property type="entry name" value="Band_7"/>
</dbReference>
<evidence type="ECO:0000256" key="3">
    <source>
        <dbReference type="ARBA" id="ARBA00007161"/>
    </source>
</evidence>
<dbReference type="EMBL" id="JAUCGM010000094">
    <property type="protein sequence ID" value="MDM8562242.1"/>
    <property type="molecule type" value="Genomic_DNA"/>
</dbReference>
<keyword evidence="4" id="KW-1003">Cell membrane</keyword>
<dbReference type="SUPFAM" id="SSF117892">
    <property type="entry name" value="Band 7/SPFH domain"/>
    <property type="match status" value="1"/>
</dbReference>
<feature type="compositionally biased region" description="Polar residues" evidence="6">
    <location>
        <begin position="150"/>
        <end position="163"/>
    </location>
</feature>
<keyword evidence="9" id="KW-1185">Reference proteome</keyword>
<evidence type="ECO:0000256" key="4">
    <source>
        <dbReference type="ARBA" id="ARBA00022475"/>
    </source>
</evidence>
<evidence type="ECO:0000256" key="1">
    <source>
        <dbReference type="ARBA" id="ARBA00004167"/>
    </source>
</evidence>
<feature type="region of interest" description="Disordered" evidence="6">
    <location>
        <begin position="150"/>
        <end position="170"/>
    </location>
</feature>
<organism evidence="8 9">
    <name type="scientific">Candidatus Marithioploca araucensis</name>
    <dbReference type="NCBI Taxonomy" id="70273"/>
    <lineage>
        <taxon>Bacteria</taxon>
        <taxon>Pseudomonadati</taxon>
        <taxon>Pseudomonadota</taxon>
        <taxon>Gammaproteobacteria</taxon>
        <taxon>Thiotrichales</taxon>
        <taxon>Thiotrichaceae</taxon>
        <taxon>Candidatus Marithioploca</taxon>
    </lineage>
</organism>
<accession>A0ABT7VRF0</accession>
<feature type="compositionally biased region" description="Basic and acidic residues" evidence="6">
    <location>
        <begin position="194"/>
        <end position="209"/>
    </location>
</feature>
<protein>
    <submittedName>
        <fullName evidence="8">SPFH domain-containing protein</fullName>
    </submittedName>
</protein>
<dbReference type="PANTHER" id="PTHR13806:SF31">
    <property type="entry name" value="FLOTILLIN-LIKE PROTEIN 1-RELATED"/>
    <property type="match status" value="1"/>
</dbReference>
<dbReference type="InterPro" id="IPR036013">
    <property type="entry name" value="Band_7/SPFH_dom_sf"/>
</dbReference>
<evidence type="ECO:0000256" key="5">
    <source>
        <dbReference type="ARBA" id="ARBA00023136"/>
    </source>
</evidence>
<dbReference type="Gene3D" id="3.30.479.30">
    <property type="entry name" value="Band 7 domain"/>
    <property type="match status" value="1"/>
</dbReference>
<reference evidence="8" key="1">
    <citation type="submission" date="2023-06" db="EMBL/GenBank/DDBJ databases">
        <title>Uncultivated large filamentous bacteria from sulfidic sediments reveal new species and different genomic features in energy metabolism and defense.</title>
        <authorList>
            <person name="Fonseca A."/>
        </authorList>
    </citation>
    <scope>NUCLEOTIDE SEQUENCE</scope>
    <source>
        <strain evidence="8">HSG4</strain>
    </source>
</reference>
<gene>
    <name evidence="8" type="ORF">QUF54_02695</name>
</gene>
<feature type="domain" description="Band 7" evidence="7">
    <location>
        <begin position="1"/>
        <end position="153"/>
    </location>
</feature>
<dbReference type="CDD" id="cd03399">
    <property type="entry name" value="SPFH_flotillin"/>
    <property type="match status" value="1"/>
</dbReference>
<name>A0ABT7VRF0_9GAMM</name>
<dbReference type="Proteomes" id="UP001171945">
    <property type="component" value="Unassembled WGS sequence"/>
</dbReference>
<comment type="similarity">
    <text evidence="3">Belongs to the band 7/mec-2 family. Flotillin subfamily.</text>
</comment>
<evidence type="ECO:0000313" key="8">
    <source>
        <dbReference type="EMBL" id="MDM8562242.1"/>
    </source>
</evidence>
<evidence type="ECO:0000256" key="2">
    <source>
        <dbReference type="ARBA" id="ARBA00004236"/>
    </source>
</evidence>
<evidence type="ECO:0000313" key="9">
    <source>
        <dbReference type="Proteomes" id="UP001171945"/>
    </source>
</evidence>
<evidence type="ECO:0000259" key="7">
    <source>
        <dbReference type="Pfam" id="PF01145"/>
    </source>
</evidence>
<dbReference type="InterPro" id="IPR027705">
    <property type="entry name" value="Flotillin_fam"/>
</dbReference>